<reference evidence="7 8" key="1">
    <citation type="submission" date="2016-08" db="EMBL/GenBank/DDBJ databases">
        <authorList>
            <person name="Seilhamer J.J."/>
        </authorList>
    </citation>
    <scope>NUCLEOTIDE SEQUENCE [LARGE SCALE GENOMIC DNA]</scope>
    <source>
        <strain evidence="7 8">KCTC 42603</strain>
    </source>
</reference>
<evidence type="ECO:0000256" key="3">
    <source>
        <dbReference type="ARBA" id="ARBA00022692"/>
    </source>
</evidence>
<keyword evidence="8" id="KW-1185">Reference proteome</keyword>
<feature type="transmembrane region" description="Helical" evidence="6">
    <location>
        <begin position="47"/>
        <end position="63"/>
    </location>
</feature>
<proteinExistence type="inferred from homology"/>
<dbReference type="InterPro" id="IPR006696">
    <property type="entry name" value="DUF423"/>
</dbReference>
<evidence type="ECO:0008006" key="9">
    <source>
        <dbReference type="Google" id="ProtNLM"/>
    </source>
</evidence>
<keyword evidence="3 6" id="KW-0812">Transmembrane</keyword>
<keyword evidence="4 6" id="KW-1133">Transmembrane helix</keyword>
<name>A0A1E7ZFL5_9ALTE</name>
<dbReference type="Pfam" id="PF04241">
    <property type="entry name" value="DUF423"/>
    <property type="match status" value="1"/>
</dbReference>
<sequence length="126" mass="13692">MTKSFALIGALAALCSVIFGAFGAHALKSVLSATQLTAYHTAVDYQFYHALALLLLVAFRNIISERLLLLCGVFFTVGIVFFSGSIYLLTLLEWRFVGPVTPLGGLCFMIGWGCLIAGIVKGQWRE</sequence>
<dbReference type="PANTHER" id="PTHR43461:SF1">
    <property type="entry name" value="TRANSMEMBRANE PROTEIN 256"/>
    <property type="match status" value="1"/>
</dbReference>
<comment type="similarity">
    <text evidence="2">Belongs to the UPF0382 family.</text>
</comment>
<protein>
    <recommendedName>
        <fullName evidence="9">DUF423 domain-containing protein</fullName>
    </recommendedName>
</protein>
<dbReference type="RefSeq" id="WP_070123545.1">
    <property type="nucleotide sequence ID" value="NZ_MDHN01000005.1"/>
</dbReference>
<dbReference type="AlphaFoldDB" id="A0A1E7ZFL5"/>
<dbReference type="Proteomes" id="UP000175691">
    <property type="component" value="Unassembled WGS sequence"/>
</dbReference>
<keyword evidence="5 6" id="KW-0472">Membrane</keyword>
<comment type="caution">
    <text evidence="7">The sequence shown here is derived from an EMBL/GenBank/DDBJ whole genome shotgun (WGS) entry which is preliminary data.</text>
</comment>
<evidence type="ECO:0000256" key="6">
    <source>
        <dbReference type="SAM" id="Phobius"/>
    </source>
</evidence>
<evidence type="ECO:0000313" key="8">
    <source>
        <dbReference type="Proteomes" id="UP000175691"/>
    </source>
</evidence>
<evidence type="ECO:0000256" key="1">
    <source>
        <dbReference type="ARBA" id="ARBA00004141"/>
    </source>
</evidence>
<evidence type="ECO:0000313" key="7">
    <source>
        <dbReference type="EMBL" id="OFC72318.1"/>
    </source>
</evidence>
<feature type="transmembrane region" description="Helical" evidence="6">
    <location>
        <begin position="68"/>
        <end position="90"/>
    </location>
</feature>
<evidence type="ECO:0000256" key="5">
    <source>
        <dbReference type="ARBA" id="ARBA00023136"/>
    </source>
</evidence>
<dbReference type="STRING" id="1656094.BFC18_03415"/>
<comment type="subcellular location">
    <subcellularLocation>
        <location evidence="1">Membrane</location>
        <topology evidence="1">Multi-pass membrane protein</topology>
    </subcellularLocation>
</comment>
<evidence type="ECO:0000256" key="2">
    <source>
        <dbReference type="ARBA" id="ARBA00009694"/>
    </source>
</evidence>
<dbReference type="OrthoDB" id="9802121at2"/>
<gene>
    <name evidence="7" type="ORF">BFC18_03415</name>
</gene>
<organism evidence="7 8">
    <name type="scientific">Alteromonas confluentis</name>
    <dbReference type="NCBI Taxonomy" id="1656094"/>
    <lineage>
        <taxon>Bacteria</taxon>
        <taxon>Pseudomonadati</taxon>
        <taxon>Pseudomonadota</taxon>
        <taxon>Gammaproteobacteria</taxon>
        <taxon>Alteromonadales</taxon>
        <taxon>Alteromonadaceae</taxon>
        <taxon>Alteromonas/Salinimonas group</taxon>
        <taxon>Alteromonas</taxon>
    </lineage>
</organism>
<accession>A0A1E7ZFL5</accession>
<feature type="transmembrane region" description="Helical" evidence="6">
    <location>
        <begin position="96"/>
        <end position="120"/>
    </location>
</feature>
<dbReference type="GO" id="GO:0005886">
    <property type="term" value="C:plasma membrane"/>
    <property type="evidence" value="ECO:0007669"/>
    <property type="project" value="TreeGrafter"/>
</dbReference>
<evidence type="ECO:0000256" key="4">
    <source>
        <dbReference type="ARBA" id="ARBA00022989"/>
    </source>
</evidence>
<dbReference type="EMBL" id="MDHN01000005">
    <property type="protein sequence ID" value="OFC72318.1"/>
    <property type="molecule type" value="Genomic_DNA"/>
</dbReference>
<dbReference type="PANTHER" id="PTHR43461">
    <property type="entry name" value="TRANSMEMBRANE PROTEIN 256"/>
    <property type="match status" value="1"/>
</dbReference>